<organism evidence="1 2">
    <name type="scientific">Artemisia annua</name>
    <name type="common">Sweet wormwood</name>
    <dbReference type="NCBI Taxonomy" id="35608"/>
    <lineage>
        <taxon>Eukaryota</taxon>
        <taxon>Viridiplantae</taxon>
        <taxon>Streptophyta</taxon>
        <taxon>Embryophyta</taxon>
        <taxon>Tracheophyta</taxon>
        <taxon>Spermatophyta</taxon>
        <taxon>Magnoliopsida</taxon>
        <taxon>eudicotyledons</taxon>
        <taxon>Gunneridae</taxon>
        <taxon>Pentapetalae</taxon>
        <taxon>asterids</taxon>
        <taxon>campanulids</taxon>
        <taxon>Asterales</taxon>
        <taxon>Asteraceae</taxon>
        <taxon>Asteroideae</taxon>
        <taxon>Anthemideae</taxon>
        <taxon>Artemisiinae</taxon>
        <taxon>Artemisia</taxon>
    </lineage>
</organism>
<reference evidence="1 2" key="1">
    <citation type="journal article" date="2018" name="Mol. Plant">
        <title>The genome of Artemisia annua provides insight into the evolution of Asteraceae family and artemisinin biosynthesis.</title>
        <authorList>
            <person name="Shen Q."/>
            <person name="Zhang L."/>
            <person name="Liao Z."/>
            <person name="Wang S."/>
            <person name="Yan T."/>
            <person name="Shi P."/>
            <person name="Liu M."/>
            <person name="Fu X."/>
            <person name="Pan Q."/>
            <person name="Wang Y."/>
            <person name="Lv Z."/>
            <person name="Lu X."/>
            <person name="Zhang F."/>
            <person name="Jiang W."/>
            <person name="Ma Y."/>
            <person name="Chen M."/>
            <person name="Hao X."/>
            <person name="Li L."/>
            <person name="Tang Y."/>
            <person name="Lv G."/>
            <person name="Zhou Y."/>
            <person name="Sun X."/>
            <person name="Brodelius P.E."/>
            <person name="Rose J.K.C."/>
            <person name="Tang K."/>
        </authorList>
    </citation>
    <scope>NUCLEOTIDE SEQUENCE [LARGE SCALE GENOMIC DNA]</scope>
    <source>
        <strain evidence="2">cv. Huhao1</strain>
        <tissue evidence="1">Leaf</tissue>
    </source>
</reference>
<comment type="caution">
    <text evidence="1">The sequence shown here is derived from an EMBL/GenBank/DDBJ whole genome shotgun (WGS) entry which is preliminary data.</text>
</comment>
<keyword evidence="2" id="KW-1185">Reference proteome</keyword>
<name>A0A2U1QB34_ARTAN</name>
<protein>
    <recommendedName>
        <fullName evidence="3">OTU domain-containing protein</fullName>
    </recommendedName>
</protein>
<dbReference type="Proteomes" id="UP000245207">
    <property type="component" value="Unassembled WGS sequence"/>
</dbReference>
<sequence>MFHHYINKVRDVRADGNCGFRVVAVVINLHENAWPTVQFDLMEELCIYYNQYVVMFGTKECDDVKKRLNFFENGFAPIENWMNMLEIGFLIASRYNVILHTLTTLVPKMIVKDEVYCQPKVETLMQTNFQPKVEVVVQTQGSKSNLKVRRNSNRQVQTQTLGLD</sequence>
<dbReference type="AlphaFoldDB" id="A0A2U1QB34"/>
<dbReference type="CDD" id="cd22744">
    <property type="entry name" value="OTU"/>
    <property type="match status" value="1"/>
</dbReference>
<dbReference type="EMBL" id="PKPP01000258">
    <property type="protein sequence ID" value="PWA95193.1"/>
    <property type="molecule type" value="Genomic_DNA"/>
</dbReference>
<gene>
    <name evidence="1" type="ORF">CTI12_AA052840</name>
</gene>
<dbReference type="OrthoDB" id="1915076at2759"/>
<evidence type="ECO:0000313" key="1">
    <source>
        <dbReference type="EMBL" id="PWA95193.1"/>
    </source>
</evidence>
<proteinExistence type="predicted"/>
<evidence type="ECO:0000313" key="2">
    <source>
        <dbReference type="Proteomes" id="UP000245207"/>
    </source>
</evidence>
<evidence type="ECO:0008006" key="3">
    <source>
        <dbReference type="Google" id="ProtNLM"/>
    </source>
</evidence>
<accession>A0A2U1QB34</accession>